<reference evidence="8 9" key="1">
    <citation type="submission" date="2022-06" db="EMBL/GenBank/DDBJ databases">
        <authorList>
            <person name="So Y."/>
        </authorList>
    </citation>
    <scope>NUCLEOTIDE SEQUENCE [LARGE SCALE GENOMIC DNA]</scope>
    <source>
        <strain evidence="8 9">STR3</strain>
    </source>
</reference>
<dbReference type="Gene3D" id="3.40.190.10">
    <property type="entry name" value="Periplasmic binding protein-like II"/>
    <property type="match status" value="2"/>
</dbReference>
<evidence type="ECO:0000256" key="3">
    <source>
        <dbReference type="ARBA" id="ARBA00022592"/>
    </source>
</evidence>
<dbReference type="SUPFAM" id="SSF53850">
    <property type="entry name" value="Periplasmic binding protein-like II"/>
    <property type="match status" value="1"/>
</dbReference>
<proteinExistence type="inferred from homology"/>
<keyword evidence="9" id="KW-1185">Reference proteome</keyword>
<dbReference type="InterPro" id="IPR050962">
    <property type="entry name" value="Phosphate-bind_PstS"/>
</dbReference>
<dbReference type="PROSITE" id="PS51257">
    <property type="entry name" value="PROKAR_LIPOPROTEIN"/>
    <property type="match status" value="1"/>
</dbReference>
<gene>
    <name evidence="8" type="primary">pstS</name>
    <name evidence="8" type="ORF">NCI01_03685</name>
</gene>
<keyword evidence="6" id="KW-0732">Signal</keyword>
<dbReference type="EMBL" id="JANARS010000001">
    <property type="protein sequence ID" value="MCP3420887.1"/>
    <property type="molecule type" value="Genomic_DNA"/>
</dbReference>
<dbReference type="Pfam" id="PF12849">
    <property type="entry name" value="PBP_like_2"/>
    <property type="match status" value="1"/>
</dbReference>
<dbReference type="CDD" id="cd13565">
    <property type="entry name" value="PBP2_PstS"/>
    <property type="match status" value="1"/>
</dbReference>
<evidence type="ECO:0000256" key="4">
    <source>
        <dbReference type="PIRNR" id="PIRNR002756"/>
    </source>
</evidence>
<comment type="caution">
    <text evidence="8">The sequence shown here is derived from an EMBL/GenBank/DDBJ whole genome shotgun (WGS) entry which is preliminary data.</text>
</comment>
<name>A0ABT1KT14_9ACTN</name>
<feature type="region of interest" description="Disordered" evidence="5">
    <location>
        <begin position="180"/>
        <end position="202"/>
    </location>
</feature>
<evidence type="ECO:0000256" key="2">
    <source>
        <dbReference type="ARBA" id="ARBA00022448"/>
    </source>
</evidence>
<sequence>MNRTSFRKLLAPSVAVLALSLSLAACGGGNSADEASADTGGSEASGDYADLSGELAIGGASSQESAQNAWMVGFGEVAPGVTVSYDPVGSGGGRENFISGAYPMAGSDSYLDDEEGELSGATETCGAEPIEIPNYISPIAVIYNLEGVDELNLSPETLAGIFAGDITTWDDEAIVADNPNADLPSEDITPVHRSDESGTTGNFTNYLSQVAGDVWTAGEVETWPTEAGGEGGKGTSGVVQVVTDAPNTIGYADASQAGGLGQASIGVGEEFVAPSPEAAAKIFEVSPRVDEGSDVNYAHELDYQTEESGVYPIVLTSYLLACQTYDDEATAANVKGYISYILSDEGQEIGSTEAGSAPLPDEVREQAQAVVDEISAG</sequence>
<dbReference type="NCBIfam" id="TIGR00975">
    <property type="entry name" value="3a0107s03"/>
    <property type="match status" value="1"/>
</dbReference>
<evidence type="ECO:0000256" key="1">
    <source>
        <dbReference type="ARBA" id="ARBA00008725"/>
    </source>
</evidence>
<dbReference type="RefSeq" id="WP_254180106.1">
    <property type="nucleotide sequence ID" value="NZ_JANARS010000001.1"/>
</dbReference>
<dbReference type="Proteomes" id="UP001204524">
    <property type="component" value="Unassembled WGS sequence"/>
</dbReference>
<dbReference type="InterPro" id="IPR005673">
    <property type="entry name" value="ABC_phos-bd_PstS"/>
</dbReference>
<evidence type="ECO:0000256" key="5">
    <source>
        <dbReference type="SAM" id="MobiDB-lite"/>
    </source>
</evidence>
<feature type="chain" id="PRO_5045641771" description="Phosphate-binding protein" evidence="6">
    <location>
        <begin position="25"/>
        <end position="377"/>
    </location>
</feature>
<dbReference type="InterPro" id="IPR024370">
    <property type="entry name" value="PBP_domain"/>
</dbReference>
<evidence type="ECO:0000313" key="9">
    <source>
        <dbReference type="Proteomes" id="UP001204524"/>
    </source>
</evidence>
<feature type="domain" description="PBP" evidence="7">
    <location>
        <begin position="52"/>
        <end position="345"/>
    </location>
</feature>
<accession>A0ABT1KT14</accession>
<organism evidence="8 9">
    <name type="scientific">Nocardioides pinisoli</name>
    <dbReference type="NCBI Taxonomy" id="2950279"/>
    <lineage>
        <taxon>Bacteria</taxon>
        <taxon>Bacillati</taxon>
        <taxon>Actinomycetota</taxon>
        <taxon>Actinomycetes</taxon>
        <taxon>Propionibacteriales</taxon>
        <taxon>Nocardioidaceae</taxon>
        <taxon>Nocardioides</taxon>
    </lineage>
</organism>
<dbReference type="PANTHER" id="PTHR42996">
    <property type="entry name" value="PHOSPHATE-BINDING PROTEIN PSTS"/>
    <property type="match status" value="1"/>
</dbReference>
<keyword evidence="2 4" id="KW-0813">Transport</keyword>
<keyword evidence="3 4" id="KW-0592">Phosphate transport</keyword>
<protein>
    <recommendedName>
        <fullName evidence="4">Phosphate-binding protein</fullName>
    </recommendedName>
</protein>
<evidence type="ECO:0000313" key="8">
    <source>
        <dbReference type="EMBL" id="MCP3420887.1"/>
    </source>
</evidence>
<dbReference type="PIRSF" id="PIRSF002756">
    <property type="entry name" value="PstS"/>
    <property type="match status" value="1"/>
</dbReference>
<evidence type="ECO:0000256" key="6">
    <source>
        <dbReference type="SAM" id="SignalP"/>
    </source>
</evidence>
<dbReference type="PANTHER" id="PTHR42996:SF1">
    <property type="entry name" value="PHOSPHATE-BINDING PROTEIN PSTS"/>
    <property type="match status" value="1"/>
</dbReference>
<comment type="similarity">
    <text evidence="1 4">Belongs to the PstS family.</text>
</comment>
<evidence type="ECO:0000259" key="7">
    <source>
        <dbReference type="Pfam" id="PF12849"/>
    </source>
</evidence>
<feature type="signal peptide" evidence="6">
    <location>
        <begin position="1"/>
        <end position="24"/>
    </location>
</feature>